<dbReference type="Proteomes" id="UP000276215">
    <property type="component" value="Unassembled WGS sequence"/>
</dbReference>
<name>A0A3N4IZ26_9PEZI</name>
<dbReference type="EMBL" id="ML120579">
    <property type="protein sequence ID" value="RPA89460.1"/>
    <property type="molecule type" value="Genomic_DNA"/>
</dbReference>
<gene>
    <name evidence="2" type="ORF">L873DRAFT_1721790</name>
</gene>
<organism evidence="2 3">
    <name type="scientific">Choiromyces venosus 120613-1</name>
    <dbReference type="NCBI Taxonomy" id="1336337"/>
    <lineage>
        <taxon>Eukaryota</taxon>
        <taxon>Fungi</taxon>
        <taxon>Dikarya</taxon>
        <taxon>Ascomycota</taxon>
        <taxon>Pezizomycotina</taxon>
        <taxon>Pezizomycetes</taxon>
        <taxon>Pezizales</taxon>
        <taxon>Tuberaceae</taxon>
        <taxon>Choiromyces</taxon>
    </lineage>
</organism>
<dbReference type="Pfam" id="PF13638">
    <property type="entry name" value="PIN_4"/>
    <property type="match status" value="1"/>
</dbReference>
<reference evidence="2 3" key="1">
    <citation type="journal article" date="2018" name="Nat. Ecol. Evol.">
        <title>Pezizomycetes genomes reveal the molecular basis of ectomycorrhizal truffle lifestyle.</title>
        <authorList>
            <person name="Murat C."/>
            <person name="Payen T."/>
            <person name="Noel B."/>
            <person name="Kuo A."/>
            <person name="Morin E."/>
            <person name="Chen J."/>
            <person name="Kohler A."/>
            <person name="Krizsan K."/>
            <person name="Balestrini R."/>
            <person name="Da Silva C."/>
            <person name="Montanini B."/>
            <person name="Hainaut M."/>
            <person name="Levati E."/>
            <person name="Barry K.W."/>
            <person name="Belfiori B."/>
            <person name="Cichocki N."/>
            <person name="Clum A."/>
            <person name="Dockter R.B."/>
            <person name="Fauchery L."/>
            <person name="Guy J."/>
            <person name="Iotti M."/>
            <person name="Le Tacon F."/>
            <person name="Lindquist E.A."/>
            <person name="Lipzen A."/>
            <person name="Malagnac F."/>
            <person name="Mello A."/>
            <person name="Molinier V."/>
            <person name="Miyauchi S."/>
            <person name="Poulain J."/>
            <person name="Riccioni C."/>
            <person name="Rubini A."/>
            <person name="Sitrit Y."/>
            <person name="Splivallo R."/>
            <person name="Traeger S."/>
            <person name="Wang M."/>
            <person name="Zifcakova L."/>
            <person name="Wipf D."/>
            <person name="Zambonelli A."/>
            <person name="Paolocci F."/>
            <person name="Nowrousian M."/>
            <person name="Ottonello S."/>
            <person name="Baldrian P."/>
            <person name="Spatafora J.W."/>
            <person name="Henrissat B."/>
            <person name="Nagy L.G."/>
            <person name="Aury J.M."/>
            <person name="Wincker P."/>
            <person name="Grigoriev I.V."/>
            <person name="Bonfante P."/>
            <person name="Martin F.M."/>
        </authorList>
    </citation>
    <scope>NUCLEOTIDE SEQUENCE [LARGE SCALE GENOMIC DNA]</scope>
    <source>
        <strain evidence="2 3">120613-1</strain>
    </source>
</reference>
<dbReference type="Gene3D" id="3.40.50.1010">
    <property type="entry name" value="5'-nuclease"/>
    <property type="match status" value="1"/>
</dbReference>
<sequence length="116" mass="12578">NSDYVLVGLSEEEPKHAVAKGPESLKENLSVLVIDTNILLHQPEIFKLMVSTYTSSIVILNAVITELLGLTKSTGPIRDSAKAAMIGIHEAQTKKRDVSASNAKGRNVTNIGFYKE</sequence>
<protein>
    <recommendedName>
        <fullName evidence="1">PIN domain-containing protein</fullName>
    </recommendedName>
</protein>
<proteinExistence type="predicted"/>
<feature type="non-terminal residue" evidence="2">
    <location>
        <position position="1"/>
    </location>
</feature>
<evidence type="ECO:0000313" key="2">
    <source>
        <dbReference type="EMBL" id="RPA89460.1"/>
    </source>
</evidence>
<dbReference type="STRING" id="1336337.A0A3N4IZ26"/>
<accession>A0A3N4IZ26</accession>
<keyword evidence="3" id="KW-1185">Reference proteome</keyword>
<dbReference type="OrthoDB" id="2017974at2759"/>
<feature type="domain" description="PIN" evidence="1">
    <location>
        <begin position="32"/>
        <end position="95"/>
    </location>
</feature>
<evidence type="ECO:0000259" key="1">
    <source>
        <dbReference type="Pfam" id="PF13638"/>
    </source>
</evidence>
<dbReference type="AlphaFoldDB" id="A0A3N4IZ26"/>
<evidence type="ECO:0000313" key="3">
    <source>
        <dbReference type="Proteomes" id="UP000276215"/>
    </source>
</evidence>
<dbReference type="InterPro" id="IPR002716">
    <property type="entry name" value="PIN_dom"/>
</dbReference>